<gene>
    <name evidence="1" type="ORF">NQ317_004558</name>
</gene>
<sequence length="121" mass="13642">MIVPLLKTVVSDKMFFTSGSDDLFIIFSKKAVLDDSSIGIVISADLLENLCSTGYSCRVGSRERLEILSIADIPLELNFPIIYYYISCVKKTLTEVLEFTLYRKIRLALCLLHSVDGRLKN</sequence>
<reference evidence="1" key="1">
    <citation type="journal article" date="2023" name="Insect Mol. Biol.">
        <title>Genome sequencing provides insights into the evolution of gene families encoding plant cell wall-degrading enzymes in longhorned beetles.</title>
        <authorList>
            <person name="Shin N.R."/>
            <person name="Okamura Y."/>
            <person name="Kirsch R."/>
            <person name="Pauchet Y."/>
        </authorList>
    </citation>
    <scope>NUCLEOTIDE SEQUENCE</scope>
    <source>
        <strain evidence="1">MMC_N1</strain>
    </source>
</reference>
<dbReference type="EMBL" id="JAPWTJ010000100">
    <property type="protein sequence ID" value="KAJ8982904.1"/>
    <property type="molecule type" value="Genomic_DNA"/>
</dbReference>
<organism evidence="1 2">
    <name type="scientific">Molorchus minor</name>
    <dbReference type="NCBI Taxonomy" id="1323400"/>
    <lineage>
        <taxon>Eukaryota</taxon>
        <taxon>Metazoa</taxon>
        <taxon>Ecdysozoa</taxon>
        <taxon>Arthropoda</taxon>
        <taxon>Hexapoda</taxon>
        <taxon>Insecta</taxon>
        <taxon>Pterygota</taxon>
        <taxon>Neoptera</taxon>
        <taxon>Endopterygota</taxon>
        <taxon>Coleoptera</taxon>
        <taxon>Polyphaga</taxon>
        <taxon>Cucujiformia</taxon>
        <taxon>Chrysomeloidea</taxon>
        <taxon>Cerambycidae</taxon>
        <taxon>Lamiinae</taxon>
        <taxon>Monochamini</taxon>
        <taxon>Molorchus</taxon>
    </lineage>
</organism>
<proteinExistence type="predicted"/>
<dbReference type="Proteomes" id="UP001162164">
    <property type="component" value="Unassembled WGS sequence"/>
</dbReference>
<protein>
    <submittedName>
        <fullName evidence="1">Uncharacterized protein</fullName>
    </submittedName>
</protein>
<evidence type="ECO:0000313" key="1">
    <source>
        <dbReference type="EMBL" id="KAJ8982904.1"/>
    </source>
</evidence>
<name>A0ABQ9JY64_9CUCU</name>
<comment type="caution">
    <text evidence="1">The sequence shown here is derived from an EMBL/GenBank/DDBJ whole genome shotgun (WGS) entry which is preliminary data.</text>
</comment>
<evidence type="ECO:0000313" key="2">
    <source>
        <dbReference type="Proteomes" id="UP001162164"/>
    </source>
</evidence>
<keyword evidence="2" id="KW-1185">Reference proteome</keyword>
<accession>A0ABQ9JY64</accession>